<dbReference type="AlphaFoldDB" id="A0A1H0A0W8"/>
<dbReference type="Pfam" id="PF12802">
    <property type="entry name" value="MarR_2"/>
    <property type="match status" value="1"/>
</dbReference>
<dbReference type="SUPFAM" id="SSF46785">
    <property type="entry name" value="Winged helix' DNA-binding domain"/>
    <property type="match status" value="1"/>
</dbReference>
<evidence type="ECO:0000313" key="3">
    <source>
        <dbReference type="EMBL" id="SDN26366.1"/>
    </source>
</evidence>
<dbReference type="InterPro" id="IPR036388">
    <property type="entry name" value="WH-like_DNA-bd_sf"/>
</dbReference>
<evidence type="ECO:0000313" key="4">
    <source>
        <dbReference type="Proteomes" id="UP000198680"/>
    </source>
</evidence>
<dbReference type="InterPro" id="IPR000835">
    <property type="entry name" value="HTH_MarR-typ"/>
</dbReference>
<evidence type="ECO:0000256" key="1">
    <source>
        <dbReference type="SAM" id="MobiDB-lite"/>
    </source>
</evidence>
<dbReference type="Gene3D" id="1.10.10.10">
    <property type="entry name" value="Winged helix-like DNA-binding domain superfamily/Winged helix DNA-binding domain"/>
    <property type="match status" value="1"/>
</dbReference>
<dbReference type="RefSeq" id="WP_091223476.1">
    <property type="nucleotide sequence ID" value="NZ_FNHE01000015.1"/>
</dbReference>
<dbReference type="OrthoDB" id="371140at2"/>
<evidence type="ECO:0000259" key="2">
    <source>
        <dbReference type="Pfam" id="PF12802"/>
    </source>
</evidence>
<gene>
    <name evidence="3" type="ORF">SAMN05660642_04440</name>
</gene>
<protein>
    <submittedName>
        <fullName evidence="3">MarR family protein</fullName>
    </submittedName>
</protein>
<name>A0A1H0A0W8_9ACTN</name>
<dbReference type="Proteomes" id="UP000198680">
    <property type="component" value="Unassembled WGS sequence"/>
</dbReference>
<keyword evidence="4" id="KW-1185">Reference proteome</keyword>
<dbReference type="InterPro" id="IPR036390">
    <property type="entry name" value="WH_DNA-bd_sf"/>
</dbReference>
<proteinExistence type="predicted"/>
<dbReference type="InterPro" id="IPR011991">
    <property type="entry name" value="ArsR-like_HTH"/>
</dbReference>
<feature type="domain" description="HTH marR-type" evidence="2">
    <location>
        <begin position="15"/>
        <end position="65"/>
    </location>
</feature>
<dbReference type="CDD" id="cd00090">
    <property type="entry name" value="HTH_ARSR"/>
    <property type="match status" value="1"/>
</dbReference>
<dbReference type="EMBL" id="FNHE01000015">
    <property type="protein sequence ID" value="SDN26366.1"/>
    <property type="molecule type" value="Genomic_DNA"/>
</dbReference>
<organism evidence="3 4">
    <name type="scientific">Geodermatophilus siccatus</name>
    <dbReference type="NCBI Taxonomy" id="1137991"/>
    <lineage>
        <taxon>Bacteria</taxon>
        <taxon>Bacillati</taxon>
        <taxon>Actinomycetota</taxon>
        <taxon>Actinomycetes</taxon>
        <taxon>Geodermatophilales</taxon>
        <taxon>Geodermatophilaceae</taxon>
        <taxon>Geodermatophilus</taxon>
    </lineage>
</organism>
<accession>A0A1H0A0W8</accession>
<sequence length="95" mass="10917">MTDDPRPSWTFLTNHGHVLLAVAADPDARVEEIAARIGITPRAVLAILRDLEEANYVTRSRRGRRTHYEVQPHRPFRHPSTAHREVDDLLAIFTR</sequence>
<feature type="region of interest" description="Disordered" evidence="1">
    <location>
        <begin position="62"/>
        <end position="81"/>
    </location>
</feature>
<reference evidence="4" key="1">
    <citation type="submission" date="2016-10" db="EMBL/GenBank/DDBJ databases">
        <authorList>
            <person name="Varghese N."/>
            <person name="Submissions S."/>
        </authorList>
    </citation>
    <scope>NUCLEOTIDE SEQUENCE [LARGE SCALE GENOMIC DNA]</scope>
    <source>
        <strain evidence="4">DSM 45419</strain>
    </source>
</reference>